<proteinExistence type="inferred from homology"/>
<dbReference type="Pfam" id="PF02223">
    <property type="entry name" value="Thymidylate_kin"/>
    <property type="match status" value="1"/>
</dbReference>
<dbReference type="GO" id="GO:0005524">
    <property type="term" value="F:ATP binding"/>
    <property type="evidence" value="ECO:0007669"/>
    <property type="project" value="UniProtKB-UniRule"/>
</dbReference>
<dbReference type="PANTHER" id="PTHR10344">
    <property type="entry name" value="THYMIDYLATE KINASE"/>
    <property type="match status" value="1"/>
</dbReference>
<dbReference type="Proteomes" id="UP000214646">
    <property type="component" value="Unassembled WGS sequence"/>
</dbReference>
<evidence type="ECO:0000256" key="2">
    <source>
        <dbReference type="ARBA" id="ARBA00012980"/>
    </source>
</evidence>
<gene>
    <name evidence="12" type="primary">tmk</name>
    <name evidence="14" type="ORF">FRUB_06962</name>
</gene>
<name>A0A225D8R0_9BACT</name>
<reference evidence="15" key="1">
    <citation type="submission" date="2017-06" db="EMBL/GenBank/DDBJ databases">
        <title>Genome analysis of Fimbriiglobus ruber SP5, the first member of the order Planctomycetales with confirmed chitinolytic capability.</title>
        <authorList>
            <person name="Ravin N.V."/>
            <person name="Rakitin A.L."/>
            <person name="Ivanova A.A."/>
            <person name="Beletsky A.V."/>
            <person name="Kulichevskaya I.S."/>
            <person name="Mardanov A.V."/>
            <person name="Dedysh S.N."/>
        </authorList>
    </citation>
    <scope>NUCLEOTIDE SEQUENCE [LARGE SCALE GENOMIC DNA]</scope>
    <source>
        <strain evidence="15">SP5</strain>
    </source>
</reference>
<evidence type="ECO:0000256" key="8">
    <source>
        <dbReference type="ARBA" id="ARBA00022840"/>
    </source>
</evidence>
<evidence type="ECO:0000256" key="4">
    <source>
        <dbReference type="ARBA" id="ARBA00022679"/>
    </source>
</evidence>
<evidence type="ECO:0000256" key="7">
    <source>
        <dbReference type="ARBA" id="ARBA00022777"/>
    </source>
</evidence>
<dbReference type="EC" id="2.7.4.9" evidence="2 12"/>
<feature type="domain" description="Thymidylate kinase-like" evidence="13">
    <location>
        <begin position="9"/>
        <end position="194"/>
    </location>
</feature>
<comment type="similarity">
    <text evidence="1 12">Belongs to the thymidylate kinase family.</text>
</comment>
<dbReference type="RefSeq" id="WP_088257681.1">
    <property type="nucleotide sequence ID" value="NZ_NIDE01000014.1"/>
</dbReference>
<keyword evidence="4 12" id="KW-0808">Transferase</keyword>
<sequence>MKQGAFVVFEGYDGTGKSTQCLKLAEWLRGQGATVTACADPGGTELALKLREVLQFGRQHAISLQTEALLFMASRAEMVDQIIRPAIGRGEVVISDRFLLSNIVYQGYAGKLDPELLWQAGQLSTGGLESDLTIILDMSVEIAKTRRRSNATRIDTRGEDFHNRVRDGFLATARRKPETHRVVNADASIDTVHGRVCDLVVGLLRSPQV</sequence>
<keyword evidence="5 12" id="KW-0545">Nucleotide biosynthesis</keyword>
<dbReference type="GO" id="GO:0004798">
    <property type="term" value="F:dTMP kinase activity"/>
    <property type="evidence" value="ECO:0007669"/>
    <property type="project" value="UniProtKB-UniRule"/>
</dbReference>
<accession>A0A225D8R0</accession>
<dbReference type="GO" id="GO:0006227">
    <property type="term" value="P:dUDP biosynthetic process"/>
    <property type="evidence" value="ECO:0007669"/>
    <property type="project" value="TreeGrafter"/>
</dbReference>
<evidence type="ECO:0000256" key="12">
    <source>
        <dbReference type="HAMAP-Rule" id="MF_00165"/>
    </source>
</evidence>
<keyword evidence="8 12" id="KW-0067">ATP-binding</keyword>
<dbReference type="NCBIfam" id="TIGR00041">
    <property type="entry name" value="DTMP_kinase"/>
    <property type="match status" value="1"/>
</dbReference>
<dbReference type="OrthoDB" id="9774907at2"/>
<dbReference type="InterPro" id="IPR039430">
    <property type="entry name" value="Thymidylate_kin-like_dom"/>
</dbReference>
<comment type="function">
    <text evidence="11 12">Phosphorylation of dTMP to form dTDP in both de novo and salvage pathways of dTTP synthesis.</text>
</comment>
<protein>
    <recommendedName>
        <fullName evidence="3 12">Thymidylate kinase</fullName>
        <ecNumber evidence="2 12">2.7.4.9</ecNumber>
    </recommendedName>
    <alternativeName>
        <fullName evidence="9 12">dTMP kinase</fullName>
    </alternativeName>
</protein>
<keyword evidence="15" id="KW-1185">Reference proteome</keyword>
<dbReference type="PROSITE" id="PS01331">
    <property type="entry name" value="THYMIDYLATE_KINASE"/>
    <property type="match status" value="1"/>
</dbReference>
<feature type="binding site" evidence="12">
    <location>
        <begin position="11"/>
        <end position="18"/>
    </location>
    <ligand>
        <name>ATP</name>
        <dbReference type="ChEBI" id="CHEBI:30616"/>
    </ligand>
</feature>
<evidence type="ECO:0000256" key="5">
    <source>
        <dbReference type="ARBA" id="ARBA00022727"/>
    </source>
</evidence>
<evidence type="ECO:0000256" key="1">
    <source>
        <dbReference type="ARBA" id="ARBA00009776"/>
    </source>
</evidence>
<dbReference type="AlphaFoldDB" id="A0A225D8R0"/>
<dbReference type="InterPro" id="IPR018095">
    <property type="entry name" value="Thymidylate_kin_CS"/>
</dbReference>
<comment type="catalytic activity">
    <reaction evidence="10 12">
        <text>dTMP + ATP = dTDP + ADP</text>
        <dbReference type="Rhea" id="RHEA:13517"/>
        <dbReference type="ChEBI" id="CHEBI:30616"/>
        <dbReference type="ChEBI" id="CHEBI:58369"/>
        <dbReference type="ChEBI" id="CHEBI:63528"/>
        <dbReference type="ChEBI" id="CHEBI:456216"/>
        <dbReference type="EC" id="2.7.4.9"/>
    </reaction>
</comment>
<dbReference type="SUPFAM" id="SSF52540">
    <property type="entry name" value="P-loop containing nucleoside triphosphate hydrolases"/>
    <property type="match status" value="1"/>
</dbReference>
<dbReference type="GO" id="GO:0006235">
    <property type="term" value="P:dTTP biosynthetic process"/>
    <property type="evidence" value="ECO:0007669"/>
    <property type="project" value="UniProtKB-UniRule"/>
</dbReference>
<evidence type="ECO:0000313" key="15">
    <source>
        <dbReference type="Proteomes" id="UP000214646"/>
    </source>
</evidence>
<dbReference type="Gene3D" id="3.40.50.300">
    <property type="entry name" value="P-loop containing nucleotide triphosphate hydrolases"/>
    <property type="match status" value="1"/>
</dbReference>
<dbReference type="PANTHER" id="PTHR10344:SF4">
    <property type="entry name" value="UMP-CMP KINASE 2, MITOCHONDRIAL"/>
    <property type="match status" value="1"/>
</dbReference>
<keyword evidence="7 12" id="KW-0418">Kinase</keyword>
<organism evidence="14 15">
    <name type="scientific">Fimbriiglobus ruber</name>
    <dbReference type="NCBI Taxonomy" id="1908690"/>
    <lineage>
        <taxon>Bacteria</taxon>
        <taxon>Pseudomonadati</taxon>
        <taxon>Planctomycetota</taxon>
        <taxon>Planctomycetia</taxon>
        <taxon>Gemmatales</taxon>
        <taxon>Gemmataceae</taxon>
        <taxon>Fimbriiglobus</taxon>
    </lineage>
</organism>
<dbReference type="GO" id="GO:0005829">
    <property type="term" value="C:cytosol"/>
    <property type="evidence" value="ECO:0007669"/>
    <property type="project" value="TreeGrafter"/>
</dbReference>
<evidence type="ECO:0000256" key="3">
    <source>
        <dbReference type="ARBA" id="ARBA00017144"/>
    </source>
</evidence>
<dbReference type="InterPro" id="IPR018094">
    <property type="entry name" value="Thymidylate_kinase"/>
</dbReference>
<comment type="caution">
    <text evidence="14">The sequence shown here is derived from an EMBL/GenBank/DDBJ whole genome shotgun (WGS) entry which is preliminary data.</text>
</comment>
<keyword evidence="6 12" id="KW-0547">Nucleotide-binding</keyword>
<dbReference type="HAMAP" id="MF_00165">
    <property type="entry name" value="Thymidylate_kinase"/>
    <property type="match status" value="1"/>
</dbReference>
<dbReference type="CDD" id="cd01672">
    <property type="entry name" value="TMPK"/>
    <property type="match status" value="1"/>
</dbReference>
<dbReference type="FunFam" id="3.40.50.300:FF:000225">
    <property type="entry name" value="Thymidylate kinase"/>
    <property type="match status" value="1"/>
</dbReference>
<evidence type="ECO:0000259" key="13">
    <source>
        <dbReference type="Pfam" id="PF02223"/>
    </source>
</evidence>
<dbReference type="EMBL" id="NIDE01000014">
    <property type="protein sequence ID" value="OWK37842.1"/>
    <property type="molecule type" value="Genomic_DNA"/>
</dbReference>
<evidence type="ECO:0000313" key="14">
    <source>
        <dbReference type="EMBL" id="OWK37842.1"/>
    </source>
</evidence>
<evidence type="ECO:0000256" key="10">
    <source>
        <dbReference type="ARBA" id="ARBA00048743"/>
    </source>
</evidence>
<evidence type="ECO:0000256" key="9">
    <source>
        <dbReference type="ARBA" id="ARBA00029962"/>
    </source>
</evidence>
<dbReference type="GO" id="GO:0006233">
    <property type="term" value="P:dTDP biosynthetic process"/>
    <property type="evidence" value="ECO:0007669"/>
    <property type="project" value="InterPro"/>
</dbReference>
<dbReference type="InterPro" id="IPR027417">
    <property type="entry name" value="P-loop_NTPase"/>
</dbReference>
<evidence type="ECO:0000256" key="11">
    <source>
        <dbReference type="ARBA" id="ARBA00057735"/>
    </source>
</evidence>
<evidence type="ECO:0000256" key="6">
    <source>
        <dbReference type="ARBA" id="ARBA00022741"/>
    </source>
</evidence>